<keyword evidence="2" id="KW-1185">Reference proteome</keyword>
<evidence type="ECO:0000313" key="2">
    <source>
        <dbReference type="Proteomes" id="UP000694044"/>
    </source>
</evidence>
<dbReference type="AlphaFoldDB" id="A0A8T1VQ41"/>
<name>A0A8T1VQ41_9STRA</name>
<sequence length="301" mass="32821">MATTSWWLRYQGGRRRGAVLPFAGKGSRSAIPDGSHQHVANIPPPGRPQSAVSVIATLAAMAISSTASTCSTSIINFSSYYRKRAASVELPDTTAWLEHLQLDVRTVTRANATGTGSKVEFEVQASYAPPCCQDPELAWAVSRPFDAYRRFRKQLLHRLQAGHACPAECKWLYAVVKNHFPKPKLLAANSPRTAEARRQALTRVLRTLQASLVNRGNQGCNVLVHGVCREFATFVLGENAKLPDVAMALSGCGSDQSTRDSSASFLSNCSDDEDYSEEISPFDELYACRSGRGYCKSESGQ</sequence>
<evidence type="ECO:0000313" key="1">
    <source>
        <dbReference type="EMBL" id="KAG7382143.1"/>
    </source>
</evidence>
<accession>A0A8T1VQ41</accession>
<dbReference type="EMBL" id="JAGDFM010000218">
    <property type="protein sequence ID" value="KAG7382143.1"/>
    <property type="molecule type" value="Genomic_DNA"/>
</dbReference>
<organism evidence="1 2">
    <name type="scientific">Phytophthora pseudosyringae</name>
    <dbReference type="NCBI Taxonomy" id="221518"/>
    <lineage>
        <taxon>Eukaryota</taxon>
        <taxon>Sar</taxon>
        <taxon>Stramenopiles</taxon>
        <taxon>Oomycota</taxon>
        <taxon>Peronosporomycetes</taxon>
        <taxon>Peronosporales</taxon>
        <taxon>Peronosporaceae</taxon>
        <taxon>Phytophthora</taxon>
    </lineage>
</organism>
<comment type="caution">
    <text evidence="1">The sequence shown here is derived from an EMBL/GenBank/DDBJ whole genome shotgun (WGS) entry which is preliminary data.</text>
</comment>
<protein>
    <recommendedName>
        <fullName evidence="3">PX domain-containing protein</fullName>
    </recommendedName>
</protein>
<evidence type="ECO:0008006" key="3">
    <source>
        <dbReference type="Google" id="ProtNLM"/>
    </source>
</evidence>
<dbReference type="OrthoDB" id="153487at2759"/>
<dbReference type="Proteomes" id="UP000694044">
    <property type="component" value="Unassembled WGS sequence"/>
</dbReference>
<proteinExistence type="predicted"/>
<gene>
    <name evidence="1" type="ORF">PHYPSEUDO_005169</name>
</gene>
<reference evidence="1" key="1">
    <citation type="submission" date="2021-02" db="EMBL/GenBank/DDBJ databases">
        <authorList>
            <person name="Palmer J.M."/>
        </authorList>
    </citation>
    <scope>NUCLEOTIDE SEQUENCE</scope>
    <source>
        <strain evidence="1">SCRP734</strain>
    </source>
</reference>